<organism evidence="3">
    <name type="scientific">bioreactor metagenome</name>
    <dbReference type="NCBI Taxonomy" id="1076179"/>
    <lineage>
        <taxon>unclassified sequences</taxon>
        <taxon>metagenomes</taxon>
        <taxon>ecological metagenomes</taxon>
    </lineage>
</organism>
<evidence type="ECO:0000259" key="2">
    <source>
        <dbReference type="Pfam" id="PF00266"/>
    </source>
</evidence>
<comment type="caution">
    <text evidence="3">The sequence shown here is derived from an EMBL/GenBank/DDBJ whole genome shotgun (WGS) entry which is preliminary data.</text>
</comment>
<dbReference type="SUPFAM" id="SSF53383">
    <property type="entry name" value="PLP-dependent transferases"/>
    <property type="match status" value="1"/>
</dbReference>
<proteinExistence type="predicted"/>
<comment type="cofactor">
    <cofactor evidence="1">
        <name>pyridoxal 5'-phosphate</name>
        <dbReference type="ChEBI" id="CHEBI:597326"/>
    </cofactor>
</comment>
<dbReference type="GO" id="GO:0031071">
    <property type="term" value="F:cysteine desulfurase activity"/>
    <property type="evidence" value="ECO:0007669"/>
    <property type="project" value="UniProtKB-EC"/>
</dbReference>
<accession>A0A645IBQ4</accession>
<evidence type="ECO:0000256" key="1">
    <source>
        <dbReference type="ARBA" id="ARBA00001933"/>
    </source>
</evidence>
<dbReference type="PANTHER" id="PTHR11601">
    <property type="entry name" value="CYSTEINE DESULFURYLASE FAMILY MEMBER"/>
    <property type="match status" value="1"/>
</dbReference>
<dbReference type="Gene3D" id="3.90.1150.10">
    <property type="entry name" value="Aspartate Aminotransferase, domain 1"/>
    <property type="match status" value="1"/>
</dbReference>
<dbReference type="AlphaFoldDB" id="A0A645IBQ4"/>
<dbReference type="Pfam" id="PF00266">
    <property type="entry name" value="Aminotran_5"/>
    <property type="match status" value="1"/>
</dbReference>
<evidence type="ECO:0000313" key="3">
    <source>
        <dbReference type="EMBL" id="MPN48356.1"/>
    </source>
</evidence>
<sequence>MMNALNAKGVCVSAQSTCASKSGQPSRVLKAMKFDNERANSCIRVSFDEHNTKEEIDQVIIILKEICKRYGTI</sequence>
<dbReference type="PANTHER" id="PTHR11601:SF34">
    <property type="entry name" value="CYSTEINE DESULFURASE"/>
    <property type="match status" value="1"/>
</dbReference>
<dbReference type="EMBL" id="VSSQ01110616">
    <property type="protein sequence ID" value="MPN48356.1"/>
    <property type="molecule type" value="Genomic_DNA"/>
</dbReference>
<keyword evidence="3" id="KW-0808">Transferase</keyword>
<gene>
    <name evidence="3" type="primary">iscS_71</name>
    <name evidence="3" type="ORF">SDC9_195963</name>
</gene>
<reference evidence="3" key="1">
    <citation type="submission" date="2019-08" db="EMBL/GenBank/DDBJ databases">
        <authorList>
            <person name="Kucharzyk K."/>
            <person name="Murdoch R.W."/>
            <person name="Higgins S."/>
            <person name="Loffler F."/>
        </authorList>
    </citation>
    <scope>NUCLEOTIDE SEQUENCE</scope>
</reference>
<name>A0A645IBQ4_9ZZZZ</name>
<feature type="domain" description="Aminotransferase class V" evidence="2">
    <location>
        <begin position="2"/>
        <end position="59"/>
    </location>
</feature>
<dbReference type="InterPro" id="IPR015424">
    <property type="entry name" value="PyrdxlP-dep_Trfase"/>
</dbReference>
<protein>
    <submittedName>
        <fullName evidence="3">Cysteine desulfurase IscS</fullName>
        <ecNumber evidence="3">2.8.1.7</ecNumber>
    </submittedName>
</protein>
<dbReference type="EC" id="2.8.1.7" evidence="3"/>
<dbReference type="InterPro" id="IPR015422">
    <property type="entry name" value="PyrdxlP-dep_Trfase_small"/>
</dbReference>
<dbReference type="InterPro" id="IPR000192">
    <property type="entry name" value="Aminotrans_V_dom"/>
</dbReference>